<dbReference type="AlphaFoldDB" id="A0A0E9RK74"/>
<accession>A0A0E9RK74</accession>
<proteinExistence type="predicted"/>
<dbReference type="EMBL" id="GBXM01079016">
    <property type="protein sequence ID" value="JAH29561.1"/>
    <property type="molecule type" value="Transcribed_RNA"/>
</dbReference>
<sequence>MDSHAGNAESCCSSQYEWGDASSNPLWWSLTVICCGKKALVNSQINGCTTDSQRSDEWLRFQFSVNEL</sequence>
<protein>
    <submittedName>
        <fullName evidence="1">Uncharacterized protein</fullName>
    </submittedName>
</protein>
<reference evidence="1" key="2">
    <citation type="journal article" date="2015" name="Fish Shellfish Immunol.">
        <title>Early steps in the European eel (Anguilla anguilla)-Vibrio vulnificus interaction in the gills: Role of the RtxA13 toxin.</title>
        <authorList>
            <person name="Callol A."/>
            <person name="Pajuelo D."/>
            <person name="Ebbesson L."/>
            <person name="Teles M."/>
            <person name="MacKenzie S."/>
            <person name="Amaro C."/>
        </authorList>
    </citation>
    <scope>NUCLEOTIDE SEQUENCE</scope>
</reference>
<name>A0A0E9RK74_ANGAN</name>
<evidence type="ECO:0000313" key="1">
    <source>
        <dbReference type="EMBL" id="JAH29561.1"/>
    </source>
</evidence>
<organism evidence="1">
    <name type="scientific">Anguilla anguilla</name>
    <name type="common">European freshwater eel</name>
    <name type="synonym">Muraena anguilla</name>
    <dbReference type="NCBI Taxonomy" id="7936"/>
    <lineage>
        <taxon>Eukaryota</taxon>
        <taxon>Metazoa</taxon>
        <taxon>Chordata</taxon>
        <taxon>Craniata</taxon>
        <taxon>Vertebrata</taxon>
        <taxon>Euteleostomi</taxon>
        <taxon>Actinopterygii</taxon>
        <taxon>Neopterygii</taxon>
        <taxon>Teleostei</taxon>
        <taxon>Anguilliformes</taxon>
        <taxon>Anguillidae</taxon>
        <taxon>Anguilla</taxon>
    </lineage>
</organism>
<reference evidence="1" key="1">
    <citation type="submission" date="2014-11" db="EMBL/GenBank/DDBJ databases">
        <authorList>
            <person name="Amaro Gonzalez C."/>
        </authorList>
    </citation>
    <scope>NUCLEOTIDE SEQUENCE</scope>
</reference>